<dbReference type="EC" id="2.7.13.3" evidence="3"/>
<keyword evidence="8 11" id="KW-1133">Transmembrane helix</keyword>
<feature type="domain" description="HAMP" evidence="13">
    <location>
        <begin position="183"/>
        <end position="234"/>
    </location>
</feature>
<dbReference type="PANTHER" id="PTHR45436">
    <property type="entry name" value="SENSOR HISTIDINE KINASE YKOH"/>
    <property type="match status" value="1"/>
</dbReference>
<sequence length="445" mass="48294">MSLRVRFALVASLVLVLALSLVGVALDTANQRSAVTGLRDRMESYVYQVLAAIDVSESGSVIAGGDLGDPRLNQPGSGVYVHVHGVDDHWSSPSSLGLRVPELQSMAPGESVFRIPSQNRPYFAFQYGVGWQLESEEVRRFTVSVLIDPGELERQTAAFRRGLWRTLALAGVILLLAQVATIYLAFRPLQAVARDVARVESGDAPALDGAYPAELEPLARNVNRLLATEKANQERYRNALDSLAHSLKTPLAVLRAGLETREQAAAAPLRKAVEEMNRLVTTRLQRAAVSARRTMGRPEPVEPVVRRIIASLEKVHSRKMIQAEVIIDADAMFCGEERDLMELMGNLLDNAFKYGARRVRLTARSIPCEGGRPGLAVRVEDDGPGIDPVQWPLLLERGVRGDERVDGHGLGLAIVLELVTAYGGSVDIGHSELGGAKISVDLPGT</sequence>
<comment type="catalytic activity">
    <reaction evidence="1">
        <text>ATP + protein L-histidine = ADP + protein N-phospho-L-histidine.</text>
        <dbReference type="EC" id="2.7.13.3"/>
    </reaction>
</comment>
<dbReference type="InterPro" id="IPR005467">
    <property type="entry name" value="His_kinase_dom"/>
</dbReference>
<keyword evidence="6 11" id="KW-0812">Transmembrane</keyword>
<dbReference type="Gene3D" id="1.10.287.130">
    <property type="match status" value="1"/>
</dbReference>
<dbReference type="InterPro" id="IPR050428">
    <property type="entry name" value="TCS_sensor_his_kinase"/>
</dbReference>
<keyword evidence="4" id="KW-0597">Phosphoprotein</keyword>
<dbReference type="EMBL" id="JAZHOG010000010">
    <property type="protein sequence ID" value="MEJ8568950.1"/>
    <property type="molecule type" value="Genomic_DNA"/>
</dbReference>
<evidence type="ECO:0000313" key="14">
    <source>
        <dbReference type="EMBL" id="MEJ8568950.1"/>
    </source>
</evidence>
<protein>
    <recommendedName>
        <fullName evidence="3">histidine kinase</fullName>
        <ecNumber evidence="3">2.7.13.3</ecNumber>
    </recommendedName>
</protein>
<evidence type="ECO:0000313" key="15">
    <source>
        <dbReference type="Proteomes" id="UP001359886"/>
    </source>
</evidence>
<feature type="domain" description="Histidine kinase" evidence="12">
    <location>
        <begin position="242"/>
        <end position="445"/>
    </location>
</feature>
<gene>
    <name evidence="14" type="ORF">V3330_15055</name>
</gene>
<keyword evidence="9" id="KW-0902">Two-component regulatory system</keyword>
<feature type="transmembrane region" description="Helical" evidence="11">
    <location>
        <begin position="163"/>
        <end position="186"/>
    </location>
</feature>
<dbReference type="InterPro" id="IPR003594">
    <property type="entry name" value="HATPase_dom"/>
</dbReference>
<dbReference type="Pfam" id="PF02518">
    <property type="entry name" value="HATPase_c"/>
    <property type="match status" value="1"/>
</dbReference>
<comment type="subcellular location">
    <subcellularLocation>
        <location evidence="2">Membrane</location>
    </subcellularLocation>
</comment>
<dbReference type="SUPFAM" id="SSF55874">
    <property type="entry name" value="ATPase domain of HSP90 chaperone/DNA topoisomerase II/histidine kinase"/>
    <property type="match status" value="1"/>
</dbReference>
<keyword evidence="14" id="KW-0067">ATP-binding</keyword>
<organism evidence="14 15">
    <name type="scientific">Elongatibacter sediminis</name>
    <dbReference type="NCBI Taxonomy" id="3119006"/>
    <lineage>
        <taxon>Bacteria</taxon>
        <taxon>Pseudomonadati</taxon>
        <taxon>Pseudomonadota</taxon>
        <taxon>Gammaproteobacteria</taxon>
        <taxon>Chromatiales</taxon>
        <taxon>Wenzhouxiangellaceae</taxon>
        <taxon>Elongatibacter</taxon>
    </lineage>
</organism>
<evidence type="ECO:0000256" key="1">
    <source>
        <dbReference type="ARBA" id="ARBA00000085"/>
    </source>
</evidence>
<evidence type="ECO:0000256" key="8">
    <source>
        <dbReference type="ARBA" id="ARBA00022989"/>
    </source>
</evidence>
<dbReference type="SUPFAM" id="SSF47384">
    <property type="entry name" value="Homodimeric domain of signal transducing histidine kinase"/>
    <property type="match status" value="1"/>
</dbReference>
<keyword evidence="15" id="KW-1185">Reference proteome</keyword>
<name>A0AAW9RJB1_9GAMM</name>
<keyword evidence="14" id="KW-0547">Nucleotide-binding</keyword>
<dbReference type="GO" id="GO:0005886">
    <property type="term" value="C:plasma membrane"/>
    <property type="evidence" value="ECO:0007669"/>
    <property type="project" value="TreeGrafter"/>
</dbReference>
<reference evidence="14 15" key="1">
    <citation type="submission" date="2024-02" db="EMBL/GenBank/DDBJ databases">
        <title>A novel Wenzhouxiangellaceae bacterium, isolated from coastal sediments.</title>
        <authorList>
            <person name="Du Z.-J."/>
            <person name="Ye Y.-Q."/>
            <person name="Zhang X.-Y."/>
        </authorList>
    </citation>
    <scope>NUCLEOTIDE SEQUENCE [LARGE SCALE GENOMIC DNA]</scope>
    <source>
        <strain evidence="14 15">CH-27</strain>
    </source>
</reference>
<dbReference type="PROSITE" id="PS50109">
    <property type="entry name" value="HIS_KIN"/>
    <property type="match status" value="1"/>
</dbReference>
<evidence type="ECO:0000256" key="7">
    <source>
        <dbReference type="ARBA" id="ARBA00022777"/>
    </source>
</evidence>
<evidence type="ECO:0000256" key="3">
    <source>
        <dbReference type="ARBA" id="ARBA00012438"/>
    </source>
</evidence>
<evidence type="ECO:0000256" key="4">
    <source>
        <dbReference type="ARBA" id="ARBA00022553"/>
    </source>
</evidence>
<keyword evidence="10 11" id="KW-0472">Membrane</keyword>
<dbReference type="InterPro" id="IPR036097">
    <property type="entry name" value="HisK_dim/P_sf"/>
</dbReference>
<dbReference type="PROSITE" id="PS50885">
    <property type="entry name" value="HAMP"/>
    <property type="match status" value="1"/>
</dbReference>
<dbReference type="RefSeq" id="WP_354696268.1">
    <property type="nucleotide sequence ID" value="NZ_JAZHOG010000010.1"/>
</dbReference>
<dbReference type="AlphaFoldDB" id="A0AAW9RJB1"/>
<dbReference type="PRINTS" id="PR00344">
    <property type="entry name" value="BCTRLSENSOR"/>
</dbReference>
<dbReference type="PANTHER" id="PTHR45436:SF5">
    <property type="entry name" value="SENSOR HISTIDINE KINASE TRCS"/>
    <property type="match status" value="1"/>
</dbReference>
<dbReference type="Proteomes" id="UP001359886">
    <property type="component" value="Unassembled WGS sequence"/>
</dbReference>
<evidence type="ECO:0000259" key="13">
    <source>
        <dbReference type="PROSITE" id="PS50885"/>
    </source>
</evidence>
<dbReference type="InterPro" id="IPR003660">
    <property type="entry name" value="HAMP_dom"/>
</dbReference>
<dbReference type="InterPro" id="IPR004358">
    <property type="entry name" value="Sig_transdc_His_kin-like_C"/>
</dbReference>
<evidence type="ECO:0000259" key="12">
    <source>
        <dbReference type="PROSITE" id="PS50109"/>
    </source>
</evidence>
<dbReference type="SMART" id="SM00387">
    <property type="entry name" value="HATPase_c"/>
    <property type="match status" value="1"/>
</dbReference>
<evidence type="ECO:0000256" key="5">
    <source>
        <dbReference type="ARBA" id="ARBA00022679"/>
    </source>
</evidence>
<dbReference type="InterPro" id="IPR036890">
    <property type="entry name" value="HATPase_C_sf"/>
</dbReference>
<keyword evidence="7" id="KW-0418">Kinase</keyword>
<dbReference type="Gene3D" id="3.30.565.10">
    <property type="entry name" value="Histidine kinase-like ATPase, C-terminal domain"/>
    <property type="match status" value="1"/>
</dbReference>
<dbReference type="GO" id="GO:0000155">
    <property type="term" value="F:phosphorelay sensor kinase activity"/>
    <property type="evidence" value="ECO:0007669"/>
    <property type="project" value="InterPro"/>
</dbReference>
<keyword evidence="5" id="KW-0808">Transferase</keyword>
<accession>A0AAW9RJB1</accession>
<dbReference type="GO" id="GO:0005524">
    <property type="term" value="F:ATP binding"/>
    <property type="evidence" value="ECO:0007669"/>
    <property type="project" value="UniProtKB-KW"/>
</dbReference>
<evidence type="ECO:0000256" key="6">
    <source>
        <dbReference type="ARBA" id="ARBA00022692"/>
    </source>
</evidence>
<proteinExistence type="predicted"/>
<evidence type="ECO:0000256" key="10">
    <source>
        <dbReference type="ARBA" id="ARBA00023136"/>
    </source>
</evidence>
<evidence type="ECO:0000256" key="11">
    <source>
        <dbReference type="SAM" id="Phobius"/>
    </source>
</evidence>
<evidence type="ECO:0000256" key="9">
    <source>
        <dbReference type="ARBA" id="ARBA00023012"/>
    </source>
</evidence>
<evidence type="ECO:0000256" key="2">
    <source>
        <dbReference type="ARBA" id="ARBA00004370"/>
    </source>
</evidence>
<comment type="caution">
    <text evidence="14">The sequence shown here is derived from an EMBL/GenBank/DDBJ whole genome shotgun (WGS) entry which is preliminary data.</text>
</comment>